<reference evidence="2" key="1">
    <citation type="journal article" date="2014" name="Int. J. Syst. Evol. Microbiol.">
        <title>Complete genome sequence of Corynebacterium casei LMG S-19264T (=DSM 44701T), isolated from a smear-ripened cheese.</title>
        <authorList>
            <consortium name="US DOE Joint Genome Institute (JGI-PGF)"/>
            <person name="Walter F."/>
            <person name="Albersmeier A."/>
            <person name="Kalinowski J."/>
            <person name="Ruckert C."/>
        </authorList>
    </citation>
    <scope>NUCLEOTIDE SEQUENCE</scope>
    <source>
        <strain evidence="2">CGMCC 1.15725</strain>
    </source>
</reference>
<organism evidence="2 3">
    <name type="scientific">Aliidongia dinghuensis</name>
    <dbReference type="NCBI Taxonomy" id="1867774"/>
    <lineage>
        <taxon>Bacteria</taxon>
        <taxon>Pseudomonadati</taxon>
        <taxon>Pseudomonadota</taxon>
        <taxon>Alphaproteobacteria</taxon>
        <taxon>Rhodospirillales</taxon>
        <taxon>Dongiaceae</taxon>
        <taxon>Aliidongia</taxon>
    </lineage>
</organism>
<evidence type="ECO:0000313" key="3">
    <source>
        <dbReference type="Proteomes" id="UP000646365"/>
    </source>
</evidence>
<proteinExistence type="predicted"/>
<name>A0A8J2YVQ8_9PROT</name>
<dbReference type="RefSeq" id="WP_189047062.1">
    <property type="nucleotide sequence ID" value="NZ_BMJQ01000007.1"/>
</dbReference>
<dbReference type="Proteomes" id="UP000646365">
    <property type="component" value="Unassembled WGS sequence"/>
</dbReference>
<evidence type="ECO:0000256" key="1">
    <source>
        <dbReference type="SAM" id="MobiDB-lite"/>
    </source>
</evidence>
<dbReference type="AlphaFoldDB" id="A0A8J2YVQ8"/>
<evidence type="ECO:0000313" key="2">
    <source>
        <dbReference type="EMBL" id="GGF21740.1"/>
    </source>
</evidence>
<comment type="caution">
    <text evidence="2">The sequence shown here is derived from an EMBL/GenBank/DDBJ whole genome shotgun (WGS) entry which is preliminary data.</text>
</comment>
<gene>
    <name evidence="2" type="ORF">GCM10011611_29770</name>
</gene>
<reference evidence="2" key="2">
    <citation type="submission" date="2020-09" db="EMBL/GenBank/DDBJ databases">
        <authorList>
            <person name="Sun Q."/>
            <person name="Zhou Y."/>
        </authorList>
    </citation>
    <scope>NUCLEOTIDE SEQUENCE</scope>
    <source>
        <strain evidence="2">CGMCC 1.15725</strain>
    </source>
</reference>
<dbReference type="EMBL" id="BMJQ01000007">
    <property type="protein sequence ID" value="GGF21740.1"/>
    <property type="molecule type" value="Genomic_DNA"/>
</dbReference>
<keyword evidence="3" id="KW-1185">Reference proteome</keyword>
<evidence type="ECO:0008006" key="4">
    <source>
        <dbReference type="Google" id="ProtNLM"/>
    </source>
</evidence>
<feature type="region of interest" description="Disordered" evidence="1">
    <location>
        <begin position="107"/>
        <end position="126"/>
    </location>
</feature>
<dbReference type="PROSITE" id="PS51257">
    <property type="entry name" value="PROKAR_LIPOPROTEIN"/>
    <property type="match status" value="1"/>
</dbReference>
<sequence length="147" mass="16026">MRLSPLLPVLTCLASAGCSTVSLSPTLSTDVWLCAYQLGDRYRDEAAKPDVIKYDLKVVPPVRQIELTYLLPVEGRPPEQHTMACEAAPWGFGVVVLDGFKLARPQPDAYPGDASETPELQGRTSDKVRDAVRETGLHVHIPGVPSF</sequence>
<accession>A0A8J2YVQ8</accession>
<protein>
    <recommendedName>
        <fullName evidence="4">Lipoprotein</fullName>
    </recommendedName>
</protein>